<protein>
    <submittedName>
        <fullName evidence="1">Uncharacterized protein</fullName>
    </submittedName>
</protein>
<comment type="caution">
    <text evidence="1">The sequence shown here is derived from an EMBL/GenBank/DDBJ whole genome shotgun (WGS) entry which is preliminary data.</text>
</comment>
<name>A0ABU5EAI7_9PROT</name>
<proteinExistence type="predicted"/>
<evidence type="ECO:0000313" key="1">
    <source>
        <dbReference type="EMBL" id="MDY0883069.1"/>
    </source>
</evidence>
<dbReference type="RefSeq" id="WP_379990404.1">
    <property type="nucleotide sequence ID" value="NZ_JBHSMB010000006.1"/>
</dbReference>
<keyword evidence="2" id="KW-1185">Reference proteome</keyword>
<sequence length="115" mass="12542">MLIVALVVLGLVAIYLWSMQRQAPIVSARYKEVFVENCLKQANDAAQQQNKPFNEEQKQMLQQVCNCGAARSSSVLSTTDVNTFLANPSDPAMLDKIKPILEACAKESRGSGTAP</sequence>
<evidence type="ECO:0000313" key="2">
    <source>
        <dbReference type="Proteomes" id="UP001279642"/>
    </source>
</evidence>
<dbReference type="EMBL" id="JAXCLW010000002">
    <property type="protein sequence ID" value="MDY0883069.1"/>
    <property type="molecule type" value="Genomic_DNA"/>
</dbReference>
<reference evidence="1 2" key="1">
    <citation type="journal article" date="2016" name="Antonie Van Leeuwenhoek">
        <title>Dongia soli sp. nov., isolated from soil from Dokdo, Korea.</title>
        <authorList>
            <person name="Kim D.U."/>
            <person name="Lee H."/>
            <person name="Kim H."/>
            <person name="Kim S.G."/>
            <person name="Ka J.O."/>
        </authorList>
    </citation>
    <scope>NUCLEOTIDE SEQUENCE [LARGE SCALE GENOMIC DNA]</scope>
    <source>
        <strain evidence="1 2">D78</strain>
    </source>
</reference>
<gene>
    <name evidence="1" type="ORF">SMD27_09450</name>
</gene>
<dbReference type="Proteomes" id="UP001279642">
    <property type="component" value="Unassembled WGS sequence"/>
</dbReference>
<organism evidence="1 2">
    <name type="scientific">Dongia soli</name>
    <dbReference type="NCBI Taxonomy" id="600628"/>
    <lineage>
        <taxon>Bacteria</taxon>
        <taxon>Pseudomonadati</taxon>
        <taxon>Pseudomonadota</taxon>
        <taxon>Alphaproteobacteria</taxon>
        <taxon>Rhodospirillales</taxon>
        <taxon>Dongiaceae</taxon>
        <taxon>Dongia</taxon>
    </lineage>
</organism>
<accession>A0ABU5EAI7</accession>